<dbReference type="InterPro" id="IPR015163">
    <property type="entry name" value="Cdc6_C"/>
</dbReference>
<feature type="domain" description="AAA+ ATPase" evidence="6">
    <location>
        <begin position="50"/>
        <end position="222"/>
    </location>
</feature>
<keyword evidence="8" id="KW-0131">Cell cycle</keyword>
<dbReference type="InterPro" id="IPR003593">
    <property type="entry name" value="AAA+_ATPase"/>
</dbReference>
<reference evidence="9" key="1">
    <citation type="submission" date="2017-11" db="EMBL/GenBank/DDBJ databases">
        <title>Phenotypic and genomic properties of facultatively anaerobic sulfur-reducing natronoarchaea from hypersaline soda lakes.</title>
        <authorList>
            <person name="Sorokin D.Y."/>
            <person name="Kublanov I.V."/>
            <person name="Roman P."/>
            <person name="Sinninghe Damste J.S."/>
            <person name="Golyshin P.N."/>
            <person name="Rojo D."/>
            <person name="Ciordia S."/>
            <person name="Mena M.D.C."/>
            <person name="Ferrer M."/>
            <person name="Messina E."/>
            <person name="Smedile F."/>
            <person name="La Spada G."/>
            <person name="La Cono V."/>
            <person name="Yakimov M.M."/>
        </authorList>
    </citation>
    <scope>NUCLEOTIDE SEQUENCE [LARGE SCALE GENOMIC DNA]</scope>
    <source>
        <strain evidence="9">AArc-Sl</strain>
    </source>
</reference>
<evidence type="ECO:0000256" key="2">
    <source>
        <dbReference type="ARBA" id="ARBA00022705"/>
    </source>
</evidence>
<dbReference type="Gene3D" id="3.40.50.300">
    <property type="entry name" value="P-loop containing nucleotide triphosphate hydrolases"/>
    <property type="match status" value="1"/>
</dbReference>
<feature type="binding site" evidence="5">
    <location>
        <begin position="62"/>
        <end position="66"/>
    </location>
    <ligand>
        <name>ATP</name>
        <dbReference type="ChEBI" id="CHEBI:30616"/>
    </ligand>
</feature>
<dbReference type="Gene3D" id="1.10.10.10">
    <property type="entry name" value="Winged helix-like DNA-binding domain superfamily/Winged helix DNA-binding domain"/>
    <property type="match status" value="1"/>
</dbReference>
<feature type="domain" description="Cdc6 C-terminal" evidence="7">
    <location>
        <begin position="306"/>
        <end position="390"/>
    </location>
</feature>
<feature type="binding site" evidence="5">
    <location>
        <position position="223"/>
    </location>
    <ligand>
        <name>ATP</name>
        <dbReference type="ChEBI" id="CHEBI:30616"/>
    </ligand>
</feature>
<accession>A0A343TN54</accession>
<dbReference type="GeneID" id="37879275"/>
<keyword evidence="8" id="KW-0132">Cell division</keyword>
<protein>
    <recommendedName>
        <fullName evidence="5">ORC1-type DNA replication protein</fullName>
    </recommendedName>
</protein>
<gene>
    <name evidence="8" type="primary">cdc6A3</name>
    <name evidence="8" type="ORF">AArcSl_2915</name>
</gene>
<feature type="binding site" evidence="5">
    <location>
        <position position="211"/>
    </location>
    <ligand>
        <name>ATP</name>
        <dbReference type="ChEBI" id="CHEBI:30616"/>
    </ligand>
</feature>
<dbReference type="KEGG" id="hdf:AArcSl_2915"/>
<evidence type="ECO:0000313" key="9">
    <source>
        <dbReference type="Proteomes" id="UP000263012"/>
    </source>
</evidence>
<sequence>MSGPFSDVSRTIFADKEVLSEGYQPETILEREAEIELYRNAFKDVLFGHPPPNVFIYGKTGVGKTAVTRYILDALQEEVDGRPEADDLTVLWHNCNGETPYSTARAFINDLKPAAEDPFPRRGYSLPEALERFYDLLDRRGGTFLLVLDEIDHLKESDTLLYELPRARANDHVDDAQLGVVGISNNYAFRESLSPKVKDTLMEREISFAPYSADELRTILEHRASMAFRDDGYDPSAIGLCAALAARDTGNARQALDLLLNAGDIAEERGDDAVTDEHVSDAEERVRRGRVLKHVRDQTIHAQLVLETVARLQEDGHAPVRSKTIYDAYTTIAEEWGHDPLSSLKSVQNHLSDLHMLGFLTRHEHNDGRAGGSYYTYEVEHDAAAIVDVRERIEDDRP</sequence>
<dbReference type="PANTHER" id="PTHR10763">
    <property type="entry name" value="CELL DIVISION CONTROL PROTEIN 6-RELATED"/>
    <property type="match status" value="1"/>
</dbReference>
<dbReference type="InterPro" id="IPR027417">
    <property type="entry name" value="P-loop_NTPase"/>
</dbReference>
<evidence type="ECO:0000256" key="5">
    <source>
        <dbReference type="HAMAP-Rule" id="MF_01407"/>
    </source>
</evidence>
<dbReference type="SMART" id="SM01074">
    <property type="entry name" value="Cdc6_C"/>
    <property type="match status" value="1"/>
</dbReference>
<dbReference type="AlphaFoldDB" id="A0A343TN54"/>
<keyword evidence="9" id="KW-1185">Reference proteome</keyword>
<evidence type="ECO:0000313" key="8">
    <source>
        <dbReference type="EMBL" id="AUX10526.1"/>
    </source>
</evidence>
<dbReference type="PANTHER" id="PTHR10763:SF22">
    <property type="entry name" value="ORC1-TYPE DNA REPLICATION PROTEIN"/>
    <property type="match status" value="1"/>
</dbReference>
<dbReference type="InterPro" id="IPR036388">
    <property type="entry name" value="WH-like_DNA-bd_sf"/>
</dbReference>
<keyword evidence="3 5" id="KW-0547">Nucleotide-binding</keyword>
<organism evidence="8 9">
    <name type="scientific">Halalkaliarchaeum desulfuricum</name>
    <dbReference type="NCBI Taxonomy" id="2055893"/>
    <lineage>
        <taxon>Archaea</taxon>
        <taxon>Methanobacteriati</taxon>
        <taxon>Methanobacteriota</taxon>
        <taxon>Stenosarchaea group</taxon>
        <taxon>Halobacteria</taxon>
        <taxon>Halobacteriales</taxon>
        <taxon>Haloferacaceae</taxon>
        <taxon>Halalkaliarchaeum</taxon>
    </lineage>
</organism>
<evidence type="ECO:0000256" key="3">
    <source>
        <dbReference type="ARBA" id="ARBA00022741"/>
    </source>
</evidence>
<proteinExistence type="inferred from homology"/>
<name>A0A343TN54_9EURY</name>
<comment type="similarity">
    <text evidence="1 5">Belongs to the CDC6/cdc18 family.</text>
</comment>
<dbReference type="Proteomes" id="UP000263012">
    <property type="component" value="Chromosome"/>
</dbReference>
<dbReference type="GO" id="GO:0006260">
    <property type="term" value="P:DNA replication"/>
    <property type="evidence" value="ECO:0007669"/>
    <property type="project" value="UniProtKB-UniRule"/>
</dbReference>
<dbReference type="SUPFAM" id="SSF52540">
    <property type="entry name" value="P-loop containing nucleoside triphosphate hydrolases"/>
    <property type="match status" value="1"/>
</dbReference>
<evidence type="ECO:0000256" key="1">
    <source>
        <dbReference type="ARBA" id="ARBA00006184"/>
    </source>
</evidence>
<dbReference type="Gene3D" id="1.10.8.60">
    <property type="match status" value="1"/>
</dbReference>
<evidence type="ECO:0000259" key="6">
    <source>
        <dbReference type="SMART" id="SM00382"/>
    </source>
</evidence>
<dbReference type="InterPro" id="IPR041664">
    <property type="entry name" value="AAA_16"/>
</dbReference>
<dbReference type="InterPro" id="IPR014277">
    <property type="entry name" value="Orc1/Cdc6_arc"/>
</dbReference>
<dbReference type="CDD" id="cd08768">
    <property type="entry name" value="Cdc6_C"/>
    <property type="match status" value="1"/>
</dbReference>
<dbReference type="EMBL" id="CP025066">
    <property type="protein sequence ID" value="AUX10526.1"/>
    <property type="molecule type" value="Genomic_DNA"/>
</dbReference>
<dbReference type="FunFam" id="1.10.8.60:FF:000073">
    <property type="entry name" value="ORC1-type DNA replication protein"/>
    <property type="match status" value="1"/>
</dbReference>
<dbReference type="GO" id="GO:0051301">
    <property type="term" value="P:cell division"/>
    <property type="evidence" value="ECO:0007669"/>
    <property type="project" value="UniProtKB-KW"/>
</dbReference>
<dbReference type="Pfam" id="PF22703">
    <property type="entry name" value="Cdc6_lid"/>
    <property type="match status" value="1"/>
</dbReference>
<dbReference type="RefSeq" id="WP_119820917.1">
    <property type="nucleotide sequence ID" value="NZ_CP025066.1"/>
</dbReference>
<dbReference type="GO" id="GO:0005524">
    <property type="term" value="F:ATP binding"/>
    <property type="evidence" value="ECO:0007669"/>
    <property type="project" value="UniProtKB-UniRule"/>
</dbReference>
<keyword evidence="2 5" id="KW-0235">DNA replication</keyword>
<comment type="function">
    <text evidence="5">Involved in regulation of DNA replication.</text>
</comment>
<dbReference type="InterPro" id="IPR055237">
    <property type="entry name" value="Cdc6_lid"/>
</dbReference>
<dbReference type="HAMAP" id="MF_01407">
    <property type="entry name" value="ORC1_type_DNA_replic_protein"/>
    <property type="match status" value="1"/>
</dbReference>
<dbReference type="Pfam" id="PF09079">
    <property type="entry name" value="WHD_Cdc6"/>
    <property type="match status" value="1"/>
</dbReference>
<evidence type="ECO:0000259" key="7">
    <source>
        <dbReference type="SMART" id="SM01074"/>
    </source>
</evidence>
<dbReference type="Pfam" id="PF13191">
    <property type="entry name" value="AAA_16"/>
    <property type="match status" value="1"/>
</dbReference>
<dbReference type="NCBIfam" id="TIGR02928">
    <property type="entry name" value="orc1/cdc6 family replication initiation protein"/>
    <property type="match status" value="1"/>
</dbReference>
<dbReference type="SMART" id="SM00382">
    <property type="entry name" value="AAA"/>
    <property type="match status" value="1"/>
</dbReference>
<dbReference type="OrthoDB" id="195574at2157"/>
<dbReference type="SUPFAM" id="SSF46785">
    <property type="entry name" value="Winged helix' DNA-binding domain"/>
    <property type="match status" value="1"/>
</dbReference>
<dbReference type="InterPro" id="IPR036390">
    <property type="entry name" value="WH_DNA-bd_sf"/>
</dbReference>
<dbReference type="InterPro" id="IPR050311">
    <property type="entry name" value="ORC1/CDC6"/>
</dbReference>
<keyword evidence="4 5" id="KW-0067">ATP-binding</keyword>
<evidence type="ECO:0000256" key="4">
    <source>
        <dbReference type="ARBA" id="ARBA00022840"/>
    </source>
</evidence>